<evidence type="ECO:0008006" key="3">
    <source>
        <dbReference type="Google" id="ProtNLM"/>
    </source>
</evidence>
<keyword evidence="2" id="KW-1185">Reference proteome</keyword>
<reference evidence="1 2" key="1">
    <citation type="submission" date="2024-01" db="EMBL/GenBank/DDBJ databases">
        <authorList>
            <consortium name="Genoscope - CEA"/>
            <person name="William W."/>
        </authorList>
    </citation>
    <scope>NUCLEOTIDE SEQUENCE [LARGE SCALE GENOMIC DNA]</scope>
    <source>
        <strain evidence="1 2">29B2s-10</strain>
    </source>
</reference>
<dbReference type="Proteomes" id="UP001497600">
    <property type="component" value="Chromosome F"/>
</dbReference>
<name>A0ABP0EI13_9ASCO</name>
<organism evidence="1 2">
    <name type="scientific">[Candida] anglica</name>
    <dbReference type="NCBI Taxonomy" id="148631"/>
    <lineage>
        <taxon>Eukaryota</taxon>
        <taxon>Fungi</taxon>
        <taxon>Dikarya</taxon>
        <taxon>Ascomycota</taxon>
        <taxon>Saccharomycotina</taxon>
        <taxon>Pichiomycetes</taxon>
        <taxon>Debaryomycetaceae</taxon>
        <taxon>Kurtzmaniella</taxon>
    </lineage>
</organism>
<sequence>MDTNKNYDAMNVQMLYSDITTLINSNPDIILPKVESTFVNPRICPVCGKSPNEMSRHMKIHDTCPRFTCKFPSGWCHYKYVNYKRKYEFKRHLLARHFKFDDIKMNSKMTVSTVLDHAGMCPCGIRSTARWWIDNHILVEDQSQKCTFFRY</sequence>
<accession>A0ABP0EI13</accession>
<evidence type="ECO:0000313" key="1">
    <source>
        <dbReference type="EMBL" id="CAK7913461.1"/>
    </source>
</evidence>
<dbReference type="EMBL" id="OZ004258">
    <property type="protein sequence ID" value="CAK7913461.1"/>
    <property type="molecule type" value="Genomic_DNA"/>
</dbReference>
<evidence type="ECO:0000313" key="2">
    <source>
        <dbReference type="Proteomes" id="UP001497600"/>
    </source>
</evidence>
<proteinExistence type="predicted"/>
<protein>
    <recommendedName>
        <fullName evidence="3">C2H2-type domain-containing protein</fullName>
    </recommendedName>
</protein>
<gene>
    <name evidence="1" type="ORF">CAAN4_F11826</name>
</gene>